<proteinExistence type="predicted"/>
<gene>
    <name evidence="3" type="ORF">B0H64DRAFT_395642</name>
</gene>
<feature type="compositionally biased region" description="Polar residues" evidence="1">
    <location>
        <begin position="241"/>
        <end position="250"/>
    </location>
</feature>
<feature type="region of interest" description="Disordered" evidence="1">
    <location>
        <begin position="27"/>
        <end position="66"/>
    </location>
</feature>
<dbReference type="EMBL" id="JAUEPN010000004">
    <property type="protein sequence ID" value="KAK3295564.1"/>
    <property type="molecule type" value="Genomic_DNA"/>
</dbReference>
<feature type="compositionally biased region" description="Low complexity" evidence="1">
    <location>
        <begin position="211"/>
        <end position="223"/>
    </location>
</feature>
<dbReference type="Proteomes" id="UP001278766">
    <property type="component" value="Unassembled WGS sequence"/>
</dbReference>
<evidence type="ECO:0000259" key="2">
    <source>
        <dbReference type="PROSITE" id="PS00028"/>
    </source>
</evidence>
<evidence type="ECO:0000313" key="4">
    <source>
        <dbReference type="Proteomes" id="UP001278766"/>
    </source>
</evidence>
<feature type="compositionally biased region" description="Basic and acidic residues" evidence="1">
    <location>
        <begin position="226"/>
        <end position="235"/>
    </location>
</feature>
<feature type="region of interest" description="Disordered" evidence="1">
    <location>
        <begin position="1"/>
        <end position="20"/>
    </location>
</feature>
<comment type="caution">
    <text evidence="3">The sequence shown here is derived from an EMBL/GenBank/DDBJ whole genome shotgun (WGS) entry which is preliminary data.</text>
</comment>
<dbReference type="PANTHER" id="PTHR21354">
    <property type="entry name" value="ZINC FINGER PROTEIN 511"/>
    <property type="match status" value="1"/>
</dbReference>
<sequence>MKRSREPEEGPPEEVAVAGRNTAVAAVDGHGELKNNNSGGHVSPPAKIAGLDFSDNDGDRSTKMHCSLPPHKEAVVFSSYDAYEAHYRDQHTNRCAQCRKNFPSAHLVGLHIEETHDSFVQVRREKGERTVSPGIPLTPALPQLTDALLQYSCFVDGCDRKCSTPHKRKMHLIDKHMYPKNFFFAITREGIDGRRSLLLEDRGPGRRHQKPSAAAAPCPMSSPQNHKGDEPEVVEKPTAATDGQPTTELGQKSPDRQPDQDMEDLSSAMSSLKFVPMSVRFGRGGKAGFAKR</sequence>
<name>A0AAE0LSU5_9PEZI</name>
<dbReference type="InterPro" id="IPR039258">
    <property type="entry name" value="ZNF511"/>
</dbReference>
<dbReference type="GeneID" id="87840727"/>
<dbReference type="RefSeq" id="XP_062659078.1">
    <property type="nucleotide sequence ID" value="XM_062803779.1"/>
</dbReference>
<evidence type="ECO:0000256" key="1">
    <source>
        <dbReference type="SAM" id="MobiDB-lite"/>
    </source>
</evidence>
<evidence type="ECO:0000313" key="3">
    <source>
        <dbReference type="EMBL" id="KAK3295564.1"/>
    </source>
</evidence>
<feature type="domain" description="C2H2-type" evidence="2">
    <location>
        <begin position="95"/>
        <end position="116"/>
    </location>
</feature>
<dbReference type="InterPro" id="IPR013087">
    <property type="entry name" value="Znf_C2H2_type"/>
</dbReference>
<protein>
    <recommendedName>
        <fullName evidence="2">C2H2-type domain-containing protein</fullName>
    </recommendedName>
</protein>
<keyword evidence="4" id="KW-1185">Reference proteome</keyword>
<dbReference type="SMART" id="SM00355">
    <property type="entry name" value="ZnF_C2H2"/>
    <property type="match status" value="2"/>
</dbReference>
<reference evidence="3" key="1">
    <citation type="journal article" date="2023" name="Mol. Phylogenet. Evol.">
        <title>Genome-scale phylogeny and comparative genomics of the fungal order Sordariales.</title>
        <authorList>
            <person name="Hensen N."/>
            <person name="Bonometti L."/>
            <person name="Westerberg I."/>
            <person name="Brannstrom I.O."/>
            <person name="Guillou S."/>
            <person name="Cros-Aarteil S."/>
            <person name="Calhoun S."/>
            <person name="Haridas S."/>
            <person name="Kuo A."/>
            <person name="Mondo S."/>
            <person name="Pangilinan J."/>
            <person name="Riley R."/>
            <person name="LaButti K."/>
            <person name="Andreopoulos B."/>
            <person name="Lipzen A."/>
            <person name="Chen C."/>
            <person name="Yan M."/>
            <person name="Daum C."/>
            <person name="Ng V."/>
            <person name="Clum A."/>
            <person name="Steindorff A."/>
            <person name="Ohm R.A."/>
            <person name="Martin F."/>
            <person name="Silar P."/>
            <person name="Natvig D.O."/>
            <person name="Lalanne C."/>
            <person name="Gautier V."/>
            <person name="Ament-Velasquez S.L."/>
            <person name="Kruys A."/>
            <person name="Hutchinson M.I."/>
            <person name="Powell A.J."/>
            <person name="Barry K."/>
            <person name="Miller A.N."/>
            <person name="Grigoriev I.V."/>
            <person name="Debuchy R."/>
            <person name="Gladieux P."/>
            <person name="Hiltunen Thoren M."/>
            <person name="Johannesson H."/>
        </authorList>
    </citation>
    <scope>NUCLEOTIDE SEQUENCE</scope>
    <source>
        <strain evidence="3">CBS 168.71</strain>
    </source>
</reference>
<accession>A0AAE0LSU5</accession>
<dbReference type="PANTHER" id="PTHR21354:SF0">
    <property type="entry name" value="ZINC FINGER PROTEIN 511"/>
    <property type="match status" value="1"/>
</dbReference>
<dbReference type="PROSITE" id="PS00028">
    <property type="entry name" value="ZINC_FINGER_C2H2_1"/>
    <property type="match status" value="1"/>
</dbReference>
<dbReference type="AlphaFoldDB" id="A0AAE0LSU5"/>
<feature type="region of interest" description="Disordered" evidence="1">
    <location>
        <begin position="201"/>
        <end position="269"/>
    </location>
</feature>
<organism evidence="3 4">
    <name type="scientific">Chaetomium fimeti</name>
    <dbReference type="NCBI Taxonomy" id="1854472"/>
    <lineage>
        <taxon>Eukaryota</taxon>
        <taxon>Fungi</taxon>
        <taxon>Dikarya</taxon>
        <taxon>Ascomycota</taxon>
        <taxon>Pezizomycotina</taxon>
        <taxon>Sordariomycetes</taxon>
        <taxon>Sordariomycetidae</taxon>
        <taxon>Sordariales</taxon>
        <taxon>Chaetomiaceae</taxon>
        <taxon>Chaetomium</taxon>
    </lineage>
</organism>
<reference evidence="3" key="2">
    <citation type="submission" date="2023-06" db="EMBL/GenBank/DDBJ databases">
        <authorList>
            <consortium name="Lawrence Berkeley National Laboratory"/>
            <person name="Haridas S."/>
            <person name="Hensen N."/>
            <person name="Bonometti L."/>
            <person name="Westerberg I."/>
            <person name="Brannstrom I.O."/>
            <person name="Guillou S."/>
            <person name="Cros-Aarteil S."/>
            <person name="Calhoun S."/>
            <person name="Kuo A."/>
            <person name="Mondo S."/>
            <person name="Pangilinan J."/>
            <person name="Riley R."/>
            <person name="Labutti K."/>
            <person name="Andreopoulos B."/>
            <person name="Lipzen A."/>
            <person name="Chen C."/>
            <person name="Yanf M."/>
            <person name="Daum C."/>
            <person name="Ng V."/>
            <person name="Clum A."/>
            <person name="Steindorff A."/>
            <person name="Ohm R."/>
            <person name="Martin F."/>
            <person name="Silar P."/>
            <person name="Natvig D."/>
            <person name="Lalanne C."/>
            <person name="Gautier V."/>
            <person name="Ament-Velasquez S.L."/>
            <person name="Kruys A."/>
            <person name="Hutchinson M.I."/>
            <person name="Powell A.J."/>
            <person name="Barry K."/>
            <person name="Miller A.N."/>
            <person name="Grigoriev I.V."/>
            <person name="Debuchy R."/>
            <person name="Gladieux P."/>
            <person name="Thoren M.H."/>
            <person name="Johannesson H."/>
        </authorList>
    </citation>
    <scope>NUCLEOTIDE SEQUENCE</scope>
    <source>
        <strain evidence="3">CBS 168.71</strain>
    </source>
</reference>